<accession>A0A4Q4Z2Z0</accession>
<dbReference type="Proteomes" id="UP000295198">
    <property type="component" value="Unassembled WGS sequence"/>
</dbReference>
<evidence type="ECO:0008006" key="4">
    <source>
        <dbReference type="Google" id="ProtNLM"/>
    </source>
</evidence>
<proteinExistence type="predicted"/>
<evidence type="ECO:0000256" key="1">
    <source>
        <dbReference type="SAM" id="SignalP"/>
    </source>
</evidence>
<gene>
    <name evidence="2" type="ORF">EKO23_23385</name>
</gene>
<protein>
    <recommendedName>
        <fullName evidence="4">DUF4349 domain-containing protein</fullName>
    </recommendedName>
</protein>
<dbReference type="AlphaFoldDB" id="A0A4Q4Z2Z0"/>
<organism evidence="2 3">
    <name type="scientific">Nocardioides guangzhouensis</name>
    <dbReference type="NCBI Taxonomy" id="2497878"/>
    <lineage>
        <taxon>Bacteria</taxon>
        <taxon>Bacillati</taxon>
        <taxon>Actinomycetota</taxon>
        <taxon>Actinomycetes</taxon>
        <taxon>Propionibacteriales</taxon>
        <taxon>Nocardioidaceae</taxon>
        <taxon>Nocardioides</taxon>
    </lineage>
</organism>
<sequence>MPWSRRRRALTLVAWLLGAVLLGACAPATPDSQAWRASAVQTLEDTSSQLATMRLTVEQERRDRLPGRYAVTVAVDSEEQAAMAAESLTGQQPPGTERRAYDRVSGLLDDAQSLISEARIALVDGRTQEYPSLLRRLDRMGARADRETERLR</sequence>
<feature type="chain" id="PRO_5038863919" description="DUF4349 domain-containing protein" evidence="1">
    <location>
        <begin position="25"/>
        <end position="152"/>
    </location>
</feature>
<evidence type="ECO:0000313" key="2">
    <source>
        <dbReference type="EMBL" id="RYP81585.1"/>
    </source>
</evidence>
<dbReference type="PROSITE" id="PS51257">
    <property type="entry name" value="PROKAR_LIPOPROTEIN"/>
    <property type="match status" value="1"/>
</dbReference>
<name>A0A4Q4Z2Z0_9ACTN</name>
<dbReference type="RefSeq" id="WP_134720897.1">
    <property type="nucleotide sequence ID" value="NZ_SDKM01000064.1"/>
</dbReference>
<dbReference type="PROSITE" id="PS51318">
    <property type="entry name" value="TAT"/>
    <property type="match status" value="1"/>
</dbReference>
<dbReference type="InterPro" id="IPR006311">
    <property type="entry name" value="TAT_signal"/>
</dbReference>
<reference evidence="2 3" key="1">
    <citation type="submission" date="2019-01" db="EMBL/GenBank/DDBJ databases">
        <title>Nocardioides guangzhouensis sp. nov., an actinobacterium isolated from soil.</title>
        <authorList>
            <person name="Fu Y."/>
            <person name="Cai Y."/>
            <person name="Lin Z."/>
            <person name="Chen P."/>
        </authorList>
    </citation>
    <scope>NUCLEOTIDE SEQUENCE [LARGE SCALE GENOMIC DNA]</scope>
    <source>
        <strain evidence="2 3">130</strain>
    </source>
</reference>
<keyword evidence="3" id="KW-1185">Reference proteome</keyword>
<keyword evidence="1" id="KW-0732">Signal</keyword>
<dbReference type="EMBL" id="SDKM01000064">
    <property type="protein sequence ID" value="RYP81585.1"/>
    <property type="molecule type" value="Genomic_DNA"/>
</dbReference>
<comment type="caution">
    <text evidence="2">The sequence shown here is derived from an EMBL/GenBank/DDBJ whole genome shotgun (WGS) entry which is preliminary data.</text>
</comment>
<dbReference type="OrthoDB" id="3787764at2"/>
<evidence type="ECO:0000313" key="3">
    <source>
        <dbReference type="Proteomes" id="UP000295198"/>
    </source>
</evidence>
<feature type="signal peptide" evidence="1">
    <location>
        <begin position="1"/>
        <end position="24"/>
    </location>
</feature>